<evidence type="ECO:0000313" key="3">
    <source>
        <dbReference type="EMBL" id="RLM99933.1"/>
    </source>
</evidence>
<feature type="region of interest" description="Disordered" evidence="2">
    <location>
        <begin position="514"/>
        <end position="534"/>
    </location>
</feature>
<dbReference type="OrthoDB" id="720979at2759"/>
<proteinExistence type="predicted"/>
<evidence type="ECO:0000256" key="1">
    <source>
        <dbReference type="SAM" id="Coils"/>
    </source>
</evidence>
<protein>
    <submittedName>
        <fullName evidence="3">Uncharacterized protein</fullName>
    </submittedName>
</protein>
<comment type="caution">
    <text evidence="3">The sequence shown here is derived from an EMBL/GenBank/DDBJ whole genome shotgun (WGS) entry which is preliminary data.</text>
</comment>
<evidence type="ECO:0000256" key="2">
    <source>
        <dbReference type="SAM" id="MobiDB-lite"/>
    </source>
</evidence>
<keyword evidence="1" id="KW-0175">Coiled coil</keyword>
<feature type="coiled-coil region" evidence="1">
    <location>
        <begin position="382"/>
        <end position="493"/>
    </location>
</feature>
<accession>A0A3L6RBE9</accession>
<reference evidence="4" key="1">
    <citation type="journal article" date="2019" name="Nat. Commun.">
        <title>The genome of broomcorn millet.</title>
        <authorList>
            <person name="Zou C."/>
            <person name="Miki D."/>
            <person name="Li D."/>
            <person name="Tang Q."/>
            <person name="Xiao L."/>
            <person name="Rajput S."/>
            <person name="Deng P."/>
            <person name="Jia W."/>
            <person name="Huang R."/>
            <person name="Zhang M."/>
            <person name="Sun Y."/>
            <person name="Hu J."/>
            <person name="Fu X."/>
            <person name="Schnable P.S."/>
            <person name="Li F."/>
            <person name="Zhang H."/>
            <person name="Feng B."/>
            <person name="Zhu X."/>
            <person name="Liu R."/>
            <person name="Schnable J.C."/>
            <person name="Zhu J.-K."/>
            <person name="Zhang H."/>
        </authorList>
    </citation>
    <scope>NUCLEOTIDE SEQUENCE [LARGE SCALE GENOMIC DNA]</scope>
</reference>
<name>A0A3L6RBE9_PANMI</name>
<sequence>MTRSIPSSQFGLEKPAGVSDEMVVVELERAGNALLGPYNNKEHKSFVECCTRGCRINRSLHEIGVVYESREAPLEQVGKKEVESVVESTSWHIALGKPSRKPTAKSTASRAGAQKKKIANPSKYSFEIADYDMGSPTFMKALRATECSVPWGVRSRGRPIKIDIEQFSSLSAGLDSVGVVIIDLHRKLNAPPLMVNLADDESDEEALKVPSKVVMPSMIASRGTVPVASNKVQDFPEGMTLPARLPGLGVDEEAPLEAKLSEERVPRRFTELGKILTTRRLPFQGPDIDPYLRYALEVDVAKLMSELGDVVGGTSGAEASAQAAASAPVEGPSEEFDYFDVESALAMTGRCAGFVQALLASRAVAHSAKRDREARLNSSAESLRLTMANQRLKEEIKTLEDLCILSNDWVEGLTKQVKQQESAIHKMQETIDQNDGILEKLRFTVEKDFVRIKSLEAKNKGLKEEGSKKDQLIEKLLKEAEDNRSLMDEAIGEIVEKSDQIYLEYKKALATFGAEPEPLPQDPEGGARVYLIGS</sequence>
<gene>
    <name evidence="3" type="ORF">C2845_PM06G25630</name>
</gene>
<organism evidence="3 4">
    <name type="scientific">Panicum miliaceum</name>
    <name type="common">Proso millet</name>
    <name type="synonym">Broomcorn millet</name>
    <dbReference type="NCBI Taxonomy" id="4540"/>
    <lineage>
        <taxon>Eukaryota</taxon>
        <taxon>Viridiplantae</taxon>
        <taxon>Streptophyta</taxon>
        <taxon>Embryophyta</taxon>
        <taxon>Tracheophyta</taxon>
        <taxon>Spermatophyta</taxon>
        <taxon>Magnoliopsida</taxon>
        <taxon>Liliopsida</taxon>
        <taxon>Poales</taxon>
        <taxon>Poaceae</taxon>
        <taxon>PACMAD clade</taxon>
        <taxon>Panicoideae</taxon>
        <taxon>Panicodae</taxon>
        <taxon>Paniceae</taxon>
        <taxon>Panicinae</taxon>
        <taxon>Panicum</taxon>
        <taxon>Panicum sect. Panicum</taxon>
    </lineage>
</organism>
<evidence type="ECO:0000313" key="4">
    <source>
        <dbReference type="Proteomes" id="UP000275267"/>
    </source>
</evidence>
<dbReference type="AlphaFoldDB" id="A0A3L6RBE9"/>
<dbReference type="Proteomes" id="UP000275267">
    <property type="component" value="Unassembled WGS sequence"/>
</dbReference>
<dbReference type="EMBL" id="PQIB02000009">
    <property type="protein sequence ID" value="RLM99933.1"/>
    <property type="molecule type" value="Genomic_DNA"/>
</dbReference>
<keyword evidence="4" id="KW-1185">Reference proteome</keyword>